<feature type="domain" description="Amino acid transporter transmembrane" evidence="6">
    <location>
        <begin position="72"/>
        <end position="141"/>
    </location>
</feature>
<evidence type="ECO:0000259" key="6">
    <source>
        <dbReference type="Pfam" id="PF01490"/>
    </source>
</evidence>
<dbReference type="VEuPathDB" id="FungiDB:I7I53_05551"/>
<reference evidence="7" key="1">
    <citation type="submission" date="2021-01" db="EMBL/GenBank/DDBJ databases">
        <title>Chromosome-level genome assembly of a human fungal pathogen reveals clustering of transcriptionally co-regulated genes.</title>
        <authorList>
            <person name="Voorhies M."/>
            <person name="Cohen S."/>
            <person name="Shea T.P."/>
            <person name="Petrus S."/>
            <person name="Munoz J.F."/>
            <person name="Poplawski S."/>
            <person name="Goldman W.E."/>
            <person name="Michael T."/>
            <person name="Cuomo C.A."/>
            <person name="Sil A."/>
            <person name="Beyhan S."/>
        </authorList>
    </citation>
    <scope>NUCLEOTIDE SEQUENCE</scope>
    <source>
        <strain evidence="7">H88</strain>
    </source>
</reference>
<feature type="transmembrane region" description="Helical" evidence="5">
    <location>
        <begin position="103"/>
        <end position="125"/>
    </location>
</feature>
<comment type="subcellular location">
    <subcellularLocation>
        <location evidence="1">Membrane</location>
    </subcellularLocation>
</comment>
<keyword evidence="2 5" id="KW-0812">Transmembrane</keyword>
<evidence type="ECO:0000256" key="3">
    <source>
        <dbReference type="ARBA" id="ARBA00022989"/>
    </source>
</evidence>
<accession>A0A8A1LSV4</accession>
<keyword evidence="3 5" id="KW-1133">Transmembrane helix</keyword>
<gene>
    <name evidence="7" type="ORF">I7I53_05551</name>
</gene>
<keyword evidence="4 5" id="KW-0472">Membrane</keyword>
<evidence type="ECO:0000256" key="1">
    <source>
        <dbReference type="ARBA" id="ARBA00004370"/>
    </source>
</evidence>
<dbReference type="EMBL" id="CP069106">
    <property type="protein sequence ID" value="QSS57146.1"/>
    <property type="molecule type" value="Genomic_DNA"/>
</dbReference>
<evidence type="ECO:0000256" key="5">
    <source>
        <dbReference type="SAM" id="Phobius"/>
    </source>
</evidence>
<dbReference type="GO" id="GO:0016020">
    <property type="term" value="C:membrane"/>
    <property type="evidence" value="ECO:0007669"/>
    <property type="project" value="UniProtKB-SubCell"/>
</dbReference>
<dbReference type="Proteomes" id="UP000663419">
    <property type="component" value="Chromosome 5"/>
</dbReference>
<evidence type="ECO:0000256" key="2">
    <source>
        <dbReference type="ARBA" id="ARBA00022692"/>
    </source>
</evidence>
<name>A0A8A1LSV4_AJEC8</name>
<dbReference type="AlphaFoldDB" id="A0A8A1LSV4"/>
<dbReference type="InterPro" id="IPR013057">
    <property type="entry name" value="AA_transpt_TM"/>
</dbReference>
<proteinExistence type="predicted"/>
<evidence type="ECO:0000313" key="7">
    <source>
        <dbReference type="EMBL" id="QSS57146.1"/>
    </source>
</evidence>
<evidence type="ECO:0000313" key="8">
    <source>
        <dbReference type="Proteomes" id="UP000663419"/>
    </source>
</evidence>
<feature type="transmembrane region" description="Helical" evidence="5">
    <location>
        <begin position="79"/>
        <end position="97"/>
    </location>
</feature>
<protein>
    <recommendedName>
        <fullName evidence="6">Amino acid transporter transmembrane domain-containing protein</fullName>
    </recommendedName>
</protein>
<dbReference type="Pfam" id="PF01490">
    <property type="entry name" value="Aa_trans"/>
    <property type="match status" value="1"/>
</dbReference>
<organism evidence="7 8">
    <name type="scientific">Ajellomyces capsulatus (strain H88)</name>
    <name type="common">Darling's disease fungus</name>
    <name type="synonym">Histoplasma capsulatum</name>
    <dbReference type="NCBI Taxonomy" id="544711"/>
    <lineage>
        <taxon>Eukaryota</taxon>
        <taxon>Fungi</taxon>
        <taxon>Dikarya</taxon>
        <taxon>Ascomycota</taxon>
        <taxon>Pezizomycotina</taxon>
        <taxon>Eurotiomycetes</taxon>
        <taxon>Eurotiomycetidae</taxon>
        <taxon>Onygenales</taxon>
        <taxon>Ajellomycetaceae</taxon>
        <taxon>Histoplasma</taxon>
    </lineage>
</organism>
<evidence type="ECO:0000256" key="4">
    <source>
        <dbReference type="ARBA" id="ARBA00023136"/>
    </source>
</evidence>
<sequence>MASDPEPGITPPLLRNDSLIGSDYDVDGDSDTYVQRKIKLAGVAGSNSSISSNDKIWKELESEAGNLIKYRTCSWQKTAALLFSKYICLAVMSFPYSCSVLGLVPGLLLTILVAGVVLYTSLIIWEFCLRHPEVRDVCDIGQYLFWDSKIAWYFTAAMFLLNNTFIQNEKQEKEKRQEN</sequence>